<feature type="domain" description="Sec23/Sec24 beta-sandwich" evidence="16">
    <location>
        <begin position="398"/>
        <end position="511"/>
    </location>
</feature>
<evidence type="ECO:0000259" key="14">
    <source>
        <dbReference type="Pfam" id="PF04811"/>
    </source>
</evidence>
<dbReference type="Proteomes" id="UP000751190">
    <property type="component" value="Unassembled WGS sequence"/>
</dbReference>
<gene>
    <name evidence="17" type="ORF">KFE25_012236</name>
</gene>
<dbReference type="SUPFAM" id="SSF81811">
    <property type="entry name" value="Helical domain of Sec23/24"/>
    <property type="match status" value="1"/>
</dbReference>
<dbReference type="InterPro" id="IPR029006">
    <property type="entry name" value="ADF-H/Gelsolin-like_dom_sf"/>
</dbReference>
<dbReference type="SUPFAM" id="SSF82919">
    <property type="entry name" value="Zn-finger domain of Sec23/24"/>
    <property type="match status" value="1"/>
</dbReference>
<dbReference type="GO" id="GO:0030127">
    <property type="term" value="C:COPII vesicle coat"/>
    <property type="evidence" value="ECO:0007669"/>
    <property type="project" value="InterPro"/>
</dbReference>
<dbReference type="InterPro" id="IPR036180">
    <property type="entry name" value="Gelsolin-like_dom_sf"/>
</dbReference>
<keyword evidence="3 11" id="KW-0479">Metal-binding</keyword>
<feature type="domain" description="Gelsolin-like" evidence="12">
    <location>
        <begin position="640"/>
        <end position="726"/>
    </location>
</feature>
<evidence type="ECO:0000256" key="7">
    <source>
        <dbReference type="ARBA" id="ARBA00022927"/>
    </source>
</evidence>
<dbReference type="FunFam" id="1.20.120.730:FF:000005">
    <property type="entry name" value="Protein transport protein SEC23"/>
    <property type="match status" value="1"/>
</dbReference>
<dbReference type="FunFam" id="3.40.50.410:FF:000008">
    <property type="entry name" value="Protein transport protein SEC23"/>
    <property type="match status" value="1"/>
</dbReference>
<dbReference type="SUPFAM" id="SSF82754">
    <property type="entry name" value="C-terminal, gelsolin-like domain of Sec23/24"/>
    <property type="match status" value="1"/>
</dbReference>
<dbReference type="OMA" id="FPPHYAE"/>
<feature type="domain" description="Zinc finger Sec23/Sec24-type" evidence="13">
    <location>
        <begin position="54"/>
        <end position="93"/>
    </location>
</feature>
<dbReference type="InterPro" id="IPR007123">
    <property type="entry name" value="Gelsolin-like_dom"/>
</dbReference>
<dbReference type="GO" id="GO:0006886">
    <property type="term" value="P:intracellular protein transport"/>
    <property type="evidence" value="ECO:0007669"/>
    <property type="project" value="InterPro"/>
</dbReference>
<protein>
    <recommendedName>
        <fullName evidence="11">Protein transport protein SEC23</fullName>
    </recommendedName>
</protein>
<keyword evidence="5 11" id="KW-0862">Zinc</keyword>
<evidence type="ECO:0000256" key="8">
    <source>
        <dbReference type="ARBA" id="ARBA00023136"/>
    </source>
</evidence>
<dbReference type="Pfam" id="PF04815">
    <property type="entry name" value="Sec23_helical"/>
    <property type="match status" value="1"/>
</dbReference>
<dbReference type="Gene3D" id="2.60.40.1670">
    <property type="entry name" value="beta-sandwich domain of Sec23/24"/>
    <property type="match status" value="1"/>
</dbReference>
<dbReference type="InterPro" id="IPR006896">
    <property type="entry name" value="Sec23/24_trunk_dom"/>
</dbReference>
<dbReference type="InterPro" id="IPR012990">
    <property type="entry name" value="Beta-sandwich_Sec23_24"/>
</dbReference>
<organism evidence="17 18">
    <name type="scientific">Diacronema lutheri</name>
    <name type="common">Unicellular marine alga</name>
    <name type="synonym">Monochrysis lutheri</name>
    <dbReference type="NCBI Taxonomy" id="2081491"/>
    <lineage>
        <taxon>Eukaryota</taxon>
        <taxon>Haptista</taxon>
        <taxon>Haptophyta</taxon>
        <taxon>Pavlovophyceae</taxon>
        <taxon>Pavlovales</taxon>
        <taxon>Pavlovaceae</taxon>
        <taxon>Diacronema</taxon>
    </lineage>
</organism>
<dbReference type="InterPro" id="IPR036174">
    <property type="entry name" value="Znf_Sec23_Sec24_sf"/>
</dbReference>
<dbReference type="SUPFAM" id="SSF53300">
    <property type="entry name" value="vWA-like"/>
    <property type="match status" value="1"/>
</dbReference>
<dbReference type="InterPro" id="IPR036465">
    <property type="entry name" value="vWFA_dom_sf"/>
</dbReference>
<evidence type="ECO:0000313" key="17">
    <source>
        <dbReference type="EMBL" id="KAG8462416.1"/>
    </source>
</evidence>
<evidence type="ECO:0000256" key="3">
    <source>
        <dbReference type="ARBA" id="ARBA00022723"/>
    </source>
</evidence>
<dbReference type="InterPro" id="IPR036175">
    <property type="entry name" value="Sec23/24_helical_dom_sf"/>
</dbReference>
<dbReference type="AlphaFoldDB" id="A0A8J5X6V9"/>
<dbReference type="GO" id="GO:0008270">
    <property type="term" value="F:zinc ion binding"/>
    <property type="evidence" value="ECO:0007669"/>
    <property type="project" value="InterPro"/>
</dbReference>
<dbReference type="Pfam" id="PF04810">
    <property type="entry name" value="zf-Sec23_Sec24"/>
    <property type="match status" value="1"/>
</dbReference>
<dbReference type="FunFam" id="2.30.30.380:FF:000001">
    <property type="entry name" value="Protein transport protein SEC23"/>
    <property type="match status" value="1"/>
</dbReference>
<feature type="domain" description="Sec23/Sec24 trunk" evidence="14">
    <location>
        <begin position="123"/>
        <end position="384"/>
    </location>
</feature>
<dbReference type="GO" id="GO:0005096">
    <property type="term" value="F:GTPase activator activity"/>
    <property type="evidence" value="ECO:0007669"/>
    <property type="project" value="TreeGrafter"/>
</dbReference>
<comment type="caution">
    <text evidence="17">The sequence shown here is derived from an EMBL/GenBank/DDBJ whole genome shotgun (WGS) entry which is preliminary data.</text>
</comment>
<dbReference type="InterPro" id="IPR037550">
    <property type="entry name" value="Sec23_C"/>
</dbReference>
<evidence type="ECO:0000256" key="5">
    <source>
        <dbReference type="ARBA" id="ARBA00022833"/>
    </source>
</evidence>
<keyword evidence="7 11" id="KW-0653">Protein transport</keyword>
<comment type="similarity">
    <text evidence="1 11">Belongs to the SEC23/SEC24 family. SEC23 subfamily.</text>
</comment>
<feature type="domain" description="Sec23/Sec24 helical" evidence="15">
    <location>
        <begin position="526"/>
        <end position="624"/>
    </location>
</feature>
<keyword evidence="11" id="KW-0963">Cytoplasm</keyword>
<dbReference type="GO" id="GO:0070971">
    <property type="term" value="C:endoplasmic reticulum exit site"/>
    <property type="evidence" value="ECO:0007669"/>
    <property type="project" value="TreeGrafter"/>
</dbReference>
<proteinExistence type="inferred from homology"/>
<dbReference type="InterPro" id="IPR037364">
    <property type="entry name" value="Sec23"/>
</dbReference>
<comment type="subcellular location">
    <subcellularLocation>
        <location evidence="11">Cytoplasmic vesicle</location>
        <location evidence="11">COPII-coated vesicle membrane</location>
        <topology evidence="11">Peripheral membrane protein</topology>
        <orientation evidence="11">Cytoplasmic side</orientation>
    </subcellularLocation>
    <subcellularLocation>
        <location evidence="11">Endoplasmic reticulum membrane</location>
        <topology evidence="11">Peripheral membrane protein</topology>
        <orientation evidence="11">Cytoplasmic side</orientation>
    </subcellularLocation>
</comment>
<evidence type="ECO:0000256" key="11">
    <source>
        <dbReference type="RuleBase" id="RU365030"/>
    </source>
</evidence>
<evidence type="ECO:0000256" key="6">
    <source>
        <dbReference type="ARBA" id="ARBA00022892"/>
    </source>
</evidence>
<sequence>MGDVHEVEASDGVRFSWNVWPSTRLEATRMVVPLGCLYTPLKAIDQLPTLPYEPIVCKGPCPSVLNPYCRVDFRAKIWICPFCFQRNHFPPHYAEISETNLPAELIPNYTTIEYSLPRPPAGPPVFLWVVDTCMVEEELHAVRDSLEQALSLLPEDALVGLITFGTTVQIHELGYEHCAKSYVFRGSKEPTAAQLQDQLGLRAGRPAGRGAEQAGGARYGAARFVLPVNEAEFALSSILSELQKDPWPTETSERPLRCTGVAVSLAVSLLESAFPNTGARLMLFVGGPCTVGPGQVVARELAEPMRSHHDLERENASTKHVKKALKHYAAVAKRVAAAGHTVDIFACALDQCGLLEMRSLAVQSGGYMVMAESFQNNVFKESWRKVLARDPTGQLAMAFGASIEVLTSAELKVCGAIGNVFSLQKKSPSVSETDIGVGGTCAWGAGALDADTTLALYFEVANQPAAAAGGGAAGGGGGGGGGGGQRYLQLITSYQHASGAFRLRVTTLAHAYAETASLAEVARGFDQEAAAVLMARIAVHKTLSEEPFDILRWIDRMLIRLVAKFADYRKDDAGSFRLSSHFSIYPQFMFHLRRSDFLQTFGNSPDETSFFRWSLMRENTTSSLIMIQPTLLAYSFSGPPVPVLLDVTSIAADRILLLDTFFHVVVFSGETIASWRKQGYHEQPGHENFRELLHAPKEDAADILRGRFPTPMYIECDQNGSQARFLLSKLNPSVTHTSNQTAGSEMIFTDDVSLQVFMDHLKRLAVQS</sequence>
<dbReference type="GO" id="GO:0090110">
    <property type="term" value="P:COPII-coated vesicle cargo loading"/>
    <property type="evidence" value="ECO:0007669"/>
    <property type="project" value="TreeGrafter"/>
</dbReference>
<dbReference type="FunFam" id="3.40.20.10:FF:000003">
    <property type="entry name" value="Protein transport protein SEC23"/>
    <property type="match status" value="1"/>
</dbReference>
<keyword evidence="2 11" id="KW-0813">Transport</keyword>
<evidence type="ECO:0000313" key="18">
    <source>
        <dbReference type="Proteomes" id="UP000751190"/>
    </source>
</evidence>
<keyword evidence="8 11" id="KW-0472">Membrane</keyword>
<dbReference type="CDD" id="cd11287">
    <property type="entry name" value="Sec23_C"/>
    <property type="match status" value="1"/>
</dbReference>
<dbReference type="Pfam" id="PF04811">
    <property type="entry name" value="Sec23_trunk"/>
    <property type="match status" value="1"/>
</dbReference>
<dbReference type="SUPFAM" id="SSF81995">
    <property type="entry name" value="beta-sandwich domain of Sec23/24"/>
    <property type="match status" value="1"/>
</dbReference>
<dbReference type="Gene3D" id="2.30.30.380">
    <property type="entry name" value="Zn-finger domain of Sec23/24"/>
    <property type="match status" value="1"/>
</dbReference>
<dbReference type="Pfam" id="PF08033">
    <property type="entry name" value="Sec23_BS"/>
    <property type="match status" value="1"/>
</dbReference>
<evidence type="ECO:0000256" key="4">
    <source>
        <dbReference type="ARBA" id="ARBA00022824"/>
    </source>
</evidence>
<evidence type="ECO:0000259" key="12">
    <source>
        <dbReference type="Pfam" id="PF00626"/>
    </source>
</evidence>
<dbReference type="EMBL" id="JAGTXO010000021">
    <property type="protein sequence ID" value="KAG8462416.1"/>
    <property type="molecule type" value="Genomic_DNA"/>
</dbReference>
<dbReference type="OrthoDB" id="10256289at2759"/>
<keyword evidence="6 11" id="KW-0931">ER-Golgi transport</keyword>
<reference evidence="17" key="1">
    <citation type="submission" date="2021-05" db="EMBL/GenBank/DDBJ databases">
        <title>The genome of the haptophyte Pavlova lutheri (Diacronema luteri, Pavlovales) - a model for lipid biosynthesis in eukaryotic algae.</title>
        <authorList>
            <person name="Hulatt C.J."/>
            <person name="Posewitz M.C."/>
        </authorList>
    </citation>
    <scope>NUCLEOTIDE SEQUENCE</scope>
    <source>
        <strain evidence="17">NIVA-4/92</strain>
    </source>
</reference>
<keyword evidence="9 11" id="KW-0968">Cytoplasmic vesicle</keyword>
<dbReference type="Gene3D" id="3.40.20.10">
    <property type="entry name" value="Severin"/>
    <property type="match status" value="1"/>
</dbReference>
<evidence type="ECO:0000259" key="13">
    <source>
        <dbReference type="Pfam" id="PF04810"/>
    </source>
</evidence>
<evidence type="ECO:0000259" key="15">
    <source>
        <dbReference type="Pfam" id="PF04815"/>
    </source>
</evidence>
<dbReference type="Pfam" id="PF00626">
    <property type="entry name" value="Gelsolin"/>
    <property type="match status" value="1"/>
</dbReference>
<evidence type="ECO:0000259" key="16">
    <source>
        <dbReference type="Pfam" id="PF08033"/>
    </source>
</evidence>
<comment type="function">
    <text evidence="10 11">Component of the coat protein complex II (COPII) which promotes the formation of transport vesicles from the endoplasmic reticulum (ER). The coat has two main functions, the physical deformation of the endoplasmic reticulum membrane into vesicles and the selection of cargo molecules.</text>
</comment>
<keyword evidence="4 11" id="KW-0256">Endoplasmic reticulum</keyword>
<dbReference type="PANTHER" id="PTHR11141">
    <property type="entry name" value="PROTEIN TRANSPORT PROTEIN SEC23"/>
    <property type="match status" value="1"/>
</dbReference>
<accession>A0A8J5X6V9</accession>
<dbReference type="GO" id="GO:0005789">
    <property type="term" value="C:endoplasmic reticulum membrane"/>
    <property type="evidence" value="ECO:0007669"/>
    <property type="project" value="UniProtKB-SubCell"/>
</dbReference>
<name>A0A8J5X6V9_DIALT</name>
<dbReference type="Gene3D" id="3.40.50.410">
    <property type="entry name" value="von Willebrand factor, type A domain"/>
    <property type="match status" value="1"/>
</dbReference>
<dbReference type="InterPro" id="IPR006900">
    <property type="entry name" value="Sec23/24_helical_dom"/>
</dbReference>
<evidence type="ECO:0000256" key="9">
    <source>
        <dbReference type="ARBA" id="ARBA00023329"/>
    </source>
</evidence>
<evidence type="ECO:0000256" key="1">
    <source>
        <dbReference type="ARBA" id="ARBA00009210"/>
    </source>
</evidence>
<keyword evidence="18" id="KW-1185">Reference proteome</keyword>
<evidence type="ECO:0000256" key="10">
    <source>
        <dbReference type="ARBA" id="ARBA00025471"/>
    </source>
</evidence>
<dbReference type="Gene3D" id="1.20.120.730">
    <property type="entry name" value="Sec23/Sec24 helical domain"/>
    <property type="match status" value="1"/>
</dbReference>
<evidence type="ECO:0000256" key="2">
    <source>
        <dbReference type="ARBA" id="ARBA00022448"/>
    </source>
</evidence>
<dbReference type="InterPro" id="IPR006895">
    <property type="entry name" value="Znf_Sec23_Sec24"/>
</dbReference>
<dbReference type="PANTHER" id="PTHR11141:SF0">
    <property type="entry name" value="PROTEIN TRANSPORT PROTEIN SEC23"/>
    <property type="match status" value="1"/>
</dbReference>